<reference evidence="2 3" key="1">
    <citation type="submission" date="2020-11" db="EMBL/GenBank/DDBJ databases">
        <authorList>
            <person name="Peeters C."/>
        </authorList>
    </citation>
    <scope>NUCLEOTIDE SEQUENCE [LARGE SCALE GENOMIC DNA]</scope>
    <source>
        <strain evidence="2 3">LMG 7974</strain>
    </source>
</reference>
<evidence type="ECO:0000313" key="2">
    <source>
        <dbReference type="EMBL" id="CAD7289710.1"/>
    </source>
</evidence>
<dbReference type="EC" id="3.1.-.-" evidence="2"/>
<dbReference type="InterPro" id="IPR036397">
    <property type="entry name" value="RNaseH_sf"/>
</dbReference>
<organism evidence="2 3">
    <name type="scientific">Campylobacter majalis</name>
    <dbReference type="NCBI Taxonomy" id="2790656"/>
    <lineage>
        <taxon>Bacteria</taxon>
        <taxon>Pseudomonadati</taxon>
        <taxon>Campylobacterota</taxon>
        <taxon>Epsilonproteobacteria</taxon>
        <taxon>Campylobacterales</taxon>
        <taxon>Campylobacteraceae</taxon>
        <taxon>Campylobacter</taxon>
    </lineage>
</organism>
<dbReference type="NCBIfam" id="NF006316">
    <property type="entry name" value="PRK08517.1"/>
    <property type="match status" value="1"/>
</dbReference>
<dbReference type="PANTHER" id="PTHR30231">
    <property type="entry name" value="DNA POLYMERASE III SUBUNIT EPSILON"/>
    <property type="match status" value="1"/>
</dbReference>
<dbReference type="GO" id="GO:0004527">
    <property type="term" value="F:exonuclease activity"/>
    <property type="evidence" value="ECO:0007669"/>
    <property type="project" value="UniProtKB-KW"/>
</dbReference>
<dbReference type="SMART" id="SM00479">
    <property type="entry name" value="EXOIII"/>
    <property type="match status" value="1"/>
</dbReference>
<dbReference type="Proteomes" id="UP000789803">
    <property type="component" value="Unassembled WGS sequence"/>
</dbReference>
<dbReference type="CDD" id="cd06127">
    <property type="entry name" value="DEDDh"/>
    <property type="match status" value="1"/>
</dbReference>
<gene>
    <name evidence="2" type="primary">dinG</name>
    <name evidence="2" type="ORF">LMG7974_01788</name>
</gene>
<dbReference type="RefSeq" id="WP_229933558.1">
    <property type="nucleotide sequence ID" value="NZ_CAJHOF010000022.1"/>
</dbReference>
<dbReference type="InterPro" id="IPR013520">
    <property type="entry name" value="Ribonucl_H"/>
</dbReference>
<name>A0ABN7KBQ6_9BACT</name>
<accession>A0ABN7KBQ6</accession>
<sequence length="259" mass="29167">MKSLENLLNLLSNRNLSYYDFVARAKNSIISDKFDIKDVSMWQMQGLSIERFADKIELKTRTNSINEQEFCIVDIETSGGMSSGQIIEIGAVKIKNAVEISHFQSLVHATNIPESISELTGIYDSDLVDAPPLAKVLENFRVYLGDAVFVAHNVNFDYNFISHSLESMGFGMLLNRKICTIELARRTIKSERYGLESLKNLLGINSTHHRALSDARAACEVFKTSLMCLPNSVKHTEELIKFSKSAPKHYKDKTPSLEI</sequence>
<dbReference type="EMBL" id="CAJHOF010000022">
    <property type="protein sequence ID" value="CAD7289710.1"/>
    <property type="molecule type" value="Genomic_DNA"/>
</dbReference>
<keyword evidence="2" id="KW-0269">Exonuclease</keyword>
<dbReference type="SUPFAM" id="SSF53098">
    <property type="entry name" value="Ribonuclease H-like"/>
    <property type="match status" value="1"/>
</dbReference>
<dbReference type="PANTHER" id="PTHR30231:SF41">
    <property type="entry name" value="DNA POLYMERASE III SUBUNIT EPSILON"/>
    <property type="match status" value="1"/>
</dbReference>
<evidence type="ECO:0000313" key="3">
    <source>
        <dbReference type="Proteomes" id="UP000789803"/>
    </source>
</evidence>
<dbReference type="Gene3D" id="3.30.420.10">
    <property type="entry name" value="Ribonuclease H-like superfamily/Ribonuclease H"/>
    <property type="match status" value="1"/>
</dbReference>
<keyword evidence="2" id="KW-0378">Hydrolase</keyword>
<evidence type="ECO:0000259" key="1">
    <source>
        <dbReference type="SMART" id="SM00479"/>
    </source>
</evidence>
<protein>
    <submittedName>
        <fullName evidence="2">3'-5' exonuclease DinG</fullName>
        <ecNumber evidence="2">3.1.-.-</ecNumber>
    </submittedName>
</protein>
<proteinExistence type="predicted"/>
<keyword evidence="2" id="KW-0540">Nuclease</keyword>
<feature type="domain" description="Exonuclease" evidence="1">
    <location>
        <begin position="69"/>
        <end position="231"/>
    </location>
</feature>
<keyword evidence="3" id="KW-1185">Reference proteome</keyword>
<dbReference type="InterPro" id="IPR006054">
    <property type="entry name" value="DnaQ"/>
</dbReference>
<comment type="caution">
    <text evidence="2">The sequence shown here is derived from an EMBL/GenBank/DDBJ whole genome shotgun (WGS) entry which is preliminary data.</text>
</comment>
<dbReference type="InterPro" id="IPR012337">
    <property type="entry name" value="RNaseH-like_sf"/>
</dbReference>
<dbReference type="NCBIfam" id="TIGR00573">
    <property type="entry name" value="dnaq"/>
    <property type="match status" value="1"/>
</dbReference>
<dbReference type="Pfam" id="PF00929">
    <property type="entry name" value="RNase_T"/>
    <property type="match status" value="1"/>
</dbReference>